<dbReference type="RefSeq" id="WP_052956093.1">
    <property type="nucleotide sequence ID" value="NZ_BBWV01000004.1"/>
</dbReference>
<evidence type="ECO:0000313" key="4">
    <source>
        <dbReference type="EMBL" id="GAO45248.1"/>
    </source>
</evidence>
<keyword evidence="5" id="KW-1185">Reference proteome</keyword>
<keyword evidence="2 4" id="KW-0808">Transferase</keyword>
<dbReference type="PANTHER" id="PTHR13693">
    <property type="entry name" value="CLASS II AMINOTRANSFERASE/8-AMINO-7-OXONONANOATE SYNTHASE"/>
    <property type="match status" value="1"/>
</dbReference>
<dbReference type="InterPro" id="IPR015422">
    <property type="entry name" value="PyrdxlP-dep_Trfase_small"/>
</dbReference>
<keyword evidence="4" id="KW-0012">Acyltransferase</keyword>
<proteinExistence type="predicted"/>
<sequence length="824" mass="92944">MSKHHSFTDTVDQLVSFGVRKGILHLYTEDEVFENNAIRLKDRQVLNFGSCSYLGLEFDDRLREGAKQAIDRYGTQFSESRAYVSIRLYKELEHLLDTVFEAHCVITPTTTLGHIANVPIMVSDGDAVIMDHQLHNCVQTAVQLVKARGVYTEVIRHNRIDLLEQRILELRSKYRKIWYMADGIYSMYGDACPIDAIYDLMDRYECFHFYADDAHGMSIHGRNGKGFVLNMRHMHPKMVLATSLNKAFAAGGGVLVFPEKEAARKLRTCGGPLLSSGPMQPSGLGAAVAAAKIHLTPEIYQMQATLQDKLHFTRCMLEKYQLPVFSVAGAAVFFVGLSAPKLGYNMVERMLKQGYYVNLAIFPTVSLKNTGLRFTITRLHSYPQIEAMIATMAKELAGAMQEEGVSMEEIYKAFKSAVPHTPDGTNLVPGPKPEKYPAGSPTTNTSSPSKKPLTSLKVQQAKTIAALNATEWDGIFESKGAFNSRALILLERAFSNNAAPEEKWEFDYIVIRDESDKVILATFYTTTLWKDDMLSPLLVSRSVEKEREADPYFLTSRVLSTGSLLTEGQHLFIDFVHEQWKEGMLLLIRNTYTLQEERQAENIVLRDFHGIHQEVDDLLVENGFFRVTMPDTHIVPVNFSSPEAYLKSLPSKSRNQLRTSVLKQKNEFQVEVITGQPGKSRIAEWYSLYLNVKERGLELNTFALPENLFHQLAADDRWDILELSLPEVTHGPVAVLFSYRTETDYIPTIIGIDYTHNGEFNIYRQTLYHAIQRAVTLGAKNIRLGFTASMEKKKLGATAIATYAYTHIEDSFNLTAMEAIKGNT</sequence>
<evidence type="ECO:0000256" key="3">
    <source>
        <dbReference type="SAM" id="MobiDB-lite"/>
    </source>
</evidence>
<dbReference type="Gene3D" id="3.40.640.10">
    <property type="entry name" value="Type I PLP-dependent aspartate aminotransferase-like (Major domain)"/>
    <property type="match status" value="1"/>
</dbReference>
<dbReference type="STRING" id="1220578.FPE01S_04_04920"/>
<dbReference type="Gene3D" id="3.40.630.30">
    <property type="match status" value="1"/>
</dbReference>
<feature type="compositionally biased region" description="Low complexity" evidence="3">
    <location>
        <begin position="440"/>
        <end position="453"/>
    </location>
</feature>
<reference evidence="4 5" key="1">
    <citation type="submission" date="2015-04" db="EMBL/GenBank/DDBJ databases">
        <title>Whole genome shotgun sequence of Flavihumibacter petaseus NBRC 106054.</title>
        <authorList>
            <person name="Miyazawa S."/>
            <person name="Hosoyama A."/>
            <person name="Hashimoto M."/>
            <person name="Noguchi M."/>
            <person name="Tsuchikane K."/>
            <person name="Ohji S."/>
            <person name="Yamazoe A."/>
            <person name="Ichikawa N."/>
            <person name="Kimura A."/>
            <person name="Fujita N."/>
        </authorList>
    </citation>
    <scope>NUCLEOTIDE SEQUENCE [LARGE SCALE GENOMIC DNA]</scope>
    <source>
        <strain evidence="4 5">NBRC 106054</strain>
    </source>
</reference>
<dbReference type="Proteomes" id="UP000033121">
    <property type="component" value="Unassembled WGS sequence"/>
</dbReference>
<dbReference type="InterPro" id="IPR015421">
    <property type="entry name" value="PyrdxlP-dep_Trfase_major"/>
</dbReference>
<dbReference type="SUPFAM" id="SSF55729">
    <property type="entry name" value="Acyl-CoA N-acyltransferases (Nat)"/>
    <property type="match status" value="1"/>
</dbReference>
<dbReference type="InterPro" id="IPR016181">
    <property type="entry name" value="Acyl_CoA_acyltransferase"/>
</dbReference>
<name>A0A0E9N615_9BACT</name>
<comment type="cofactor">
    <cofactor evidence="1">
        <name>pyridoxal 5'-phosphate</name>
        <dbReference type="ChEBI" id="CHEBI:597326"/>
    </cofactor>
</comment>
<feature type="region of interest" description="Disordered" evidence="3">
    <location>
        <begin position="421"/>
        <end position="453"/>
    </location>
</feature>
<dbReference type="Gene3D" id="3.90.1150.10">
    <property type="entry name" value="Aspartate Aminotransferase, domain 1"/>
    <property type="match status" value="1"/>
</dbReference>
<dbReference type="SUPFAM" id="SSF53383">
    <property type="entry name" value="PLP-dependent transferases"/>
    <property type="match status" value="1"/>
</dbReference>
<evidence type="ECO:0000256" key="1">
    <source>
        <dbReference type="ARBA" id="ARBA00001933"/>
    </source>
</evidence>
<comment type="caution">
    <text evidence="4">The sequence shown here is derived from an EMBL/GenBank/DDBJ whole genome shotgun (WGS) entry which is preliminary data.</text>
</comment>
<dbReference type="AlphaFoldDB" id="A0A0E9N615"/>
<dbReference type="EMBL" id="BBWV01000004">
    <property type="protein sequence ID" value="GAO45248.1"/>
    <property type="molecule type" value="Genomic_DNA"/>
</dbReference>
<dbReference type="InterPro" id="IPR015424">
    <property type="entry name" value="PyrdxlP-dep_Trfase"/>
</dbReference>
<dbReference type="InterPro" id="IPR050087">
    <property type="entry name" value="AON_synthase_class-II"/>
</dbReference>
<evidence type="ECO:0000313" key="5">
    <source>
        <dbReference type="Proteomes" id="UP000033121"/>
    </source>
</evidence>
<evidence type="ECO:0000256" key="2">
    <source>
        <dbReference type="ARBA" id="ARBA00022679"/>
    </source>
</evidence>
<organism evidence="4 5">
    <name type="scientific">Flavihumibacter petaseus NBRC 106054</name>
    <dbReference type="NCBI Taxonomy" id="1220578"/>
    <lineage>
        <taxon>Bacteria</taxon>
        <taxon>Pseudomonadati</taxon>
        <taxon>Bacteroidota</taxon>
        <taxon>Chitinophagia</taxon>
        <taxon>Chitinophagales</taxon>
        <taxon>Chitinophagaceae</taxon>
        <taxon>Flavihumibacter</taxon>
    </lineage>
</organism>
<gene>
    <name evidence="4" type="ORF">FPE01S_04_04920</name>
</gene>
<dbReference type="GO" id="GO:0016746">
    <property type="term" value="F:acyltransferase activity"/>
    <property type="evidence" value="ECO:0007669"/>
    <property type="project" value="UniProtKB-KW"/>
</dbReference>
<accession>A0A0E9N615</accession>
<dbReference type="PANTHER" id="PTHR13693:SF3">
    <property type="entry name" value="LD36009P"/>
    <property type="match status" value="1"/>
</dbReference>
<protein>
    <submittedName>
        <fullName evidence="4">Putative acyltransferase</fullName>
    </submittedName>
</protein>